<gene>
    <name evidence="1" type="ORF">VP01_1311g3</name>
</gene>
<dbReference type="OrthoDB" id="2507701at2759"/>
<organism evidence="1 2">
    <name type="scientific">Puccinia sorghi</name>
    <dbReference type="NCBI Taxonomy" id="27349"/>
    <lineage>
        <taxon>Eukaryota</taxon>
        <taxon>Fungi</taxon>
        <taxon>Dikarya</taxon>
        <taxon>Basidiomycota</taxon>
        <taxon>Pucciniomycotina</taxon>
        <taxon>Pucciniomycetes</taxon>
        <taxon>Pucciniales</taxon>
        <taxon>Pucciniaceae</taxon>
        <taxon>Puccinia</taxon>
    </lineage>
</organism>
<reference evidence="1 2" key="1">
    <citation type="submission" date="2015-08" db="EMBL/GenBank/DDBJ databases">
        <title>Next Generation Sequencing and Analysis of the Genome of Puccinia sorghi L Schw, the Causal Agent of Maize Common Rust.</title>
        <authorList>
            <person name="Rochi L."/>
            <person name="Burguener G."/>
            <person name="Darino M."/>
            <person name="Turjanski A."/>
            <person name="Kreff E."/>
            <person name="Dieguez M.J."/>
            <person name="Sacco F."/>
        </authorList>
    </citation>
    <scope>NUCLEOTIDE SEQUENCE [LARGE SCALE GENOMIC DNA]</scope>
    <source>
        <strain evidence="1 2">RO10H11247</strain>
    </source>
</reference>
<sequence length="214" mass="23863">MAPSFFCLWVCDQCSKEITPMCGSRQIKESVRGQYWKKNSATHKQHMQELPQNIIPCGPISSNLPKMHAKNNLKGKSIPNITSTYSTTRQESAVEPTQCQMLAPEDSASLFLNCPGIEDKLKKTLNQISATGAMEDIWDSPRWKEYTDSEVHQFTHCSGNLVFSLNGNWFNPCGNKITGKHWSNGMIAMTCLNLPPSLRNKHILGGAAGNLLHK</sequence>
<accession>A0A0L6VNF1</accession>
<evidence type="ECO:0000313" key="1">
    <source>
        <dbReference type="EMBL" id="KNZ62112.1"/>
    </source>
</evidence>
<evidence type="ECO:0000313" key="2">
    <source>
        <dbReference type="Proteomes" id="UP000037035"/>
    </source>
</evidence>
<comment type="caution">
    <text evidence="1">The sequence shown here is derived from an EMBL/GenBank/DDBJ whole genome shotgun (WGS) entry which is preliminary data.</text>
</comment>
<dbReference type="Proteomes" id="UP000037035">
    <property type="component" value="Unassembled WGS sequence"/>
</dbReference>
<dbReference type="VEuPathDB" id="FungiDB:VP01_1311g3"/>
<protein>
    <submittedName>
        <fullName evidence="1">Uncharacterized protein</fullName>
    </submittedName>
</protein>
<name>A0A0L6VNF1_9BASI</name>
<keyword evidence="2" id="KW-1185">Reference proteome</keyword>
<dbReference type="AlphaFoldDB" id="A0A0L6VNF1"/>
<dbReference type="EMBL" id="LAVV01003466">
    <property type="protein sequence ID" value="KNZ62112.1"/>
    <property type="molecule type" value="Genomic_DNA"/>
</dbReference>
<proteinExistence type="predicted"/>